<evidence type="ECO:0000313" key="2">
    <source>
        <dbReference type="EMBL" id="GEK14260.1"/>
    </source>
</evidence>
<accession>A0A510ULV3</accession>
<dbReference type="Proteomes" id="UP000448038">
    <property type="component" value="Unassembled WGS sequence"/>
</dbReference>
<organism evidence="2 4">
    <name type="scientific">Aliivibrio fischeri</name>
    <name type="common">Vibrio fischeri</name>
    <dbReference type="NCBI Taxonomy" id="668"/>
    <lineage>
        <taxon>Bacteria</taxon>
        <taxon>Pseudomonadati</taxon>
        <taxon>Pseudomonadota</taxon>
        <taxon>Gammaproteobacteria</taxon>
        <taxon>Vibrionales</taxon>
        <taxon>Vibrionaceae</taxon>
        <taxon>Aliivibrio</taxon>
    </lineage>
</organism>
<protein>
    <recommendedName>
        <fullName evidence="1">Tox-PLDMTX domain-containing protein</fullName>
    </recommendedName>
</protein>
<reference evidence="2 4" key="1">
    <citation type="submission" date="2019-07" db="EMBL/GenBank/DDBJ databases">
        <title>Whole genome shotgun sequence of Aliivibrio fischeri NBRC 101058.</title>
        <authorList>
            <person name="Hosoyama A."/>
            <person name="Uohara A."/>
            <person name="Ohji S."/>
            <person name="Ichikawa N."/>
        </authorList>
    </citation>
    <scope>NUCLEOTIDE SEQUENCE [LARGE SCALE GENOMIC DNA]</scope>
    <source>
        <strain evidence="2 4">NBRC 101058</strain>
    </source>
</reference>
<dbReference type="AlphaFoldDB" id="A0A510ULV3"/>
<reference evidence="3 5" key="2">
    <citation type="submission" date="2019-11" db="EMBL/GenBank/DDBJ databases">
        <title>Using colonization assays and comparative genomics to discover symbiosis behaviors and factors in Vibrio fischeri.</title>
        <authorList>
            <person name="Bongrand C."/>
            <person name="Moriano-Gutierrez S."/>
            <person name="Arevalo P."/>
            <person name="Mcfall-Ngai M."/>
            <person name="Visick K."/>
            <person name="Polz M.F."/>
            <person name="Ruby E.G."/>
        </authorList>
    </citation>
    <scope>NUCLEOTIDE SEQUENCE [LARGE SCALE GENOMIC DNA]</scope>
    <source>
        <strain evidence="3">Emors.4.1</strain>
        <strain evidence="5">emors.4.1</strain>
    </source>
</reference>
<dbReference type="Proteomes" id="UP000321787">
    <property type="component" value="Unassembled WGS sequence"/>
</dbReference>
<evidence type="ECO:0000259" key="1">
    <source>
        <dbReference type="Pfam" id="PF15645"/>
    </source>
</evidence>
<comment type="caution">
    <text evidence="2">The sequence shown here is derived from an EMBL/GenBank/DDBJ whole genome shotgun (WGS) entry which is preliminary data.</text>
</comment>
<dbReference type="InterPro" id="IPR028907">
    <property type="entry name" value="Tox-PLDMTX_dom"/>
</dbReference>
<evidence type="ECO:0000313" key="4">
    <source>
        <dbReference type="Proteomes" id="UP000321787"/>
    </source>
</evidence>
<dbReference type="Gene3D" id="3.10.670.10">
    <property type="entry name" value="Secreted effector protein ssei"/>
    <property type="match status" value="1"/>
</dbReference>
<name>A0A510ULV3_ALIFS</name>
<dbReference type="RefSeq" id="WP_146864572.1">
    <property type="nucleotide sequence ID" value="NZ_BJTZ01000013.1"/>
</dbReference>
<dbReference type="EMBL" id="BJTZ01000013">
    <property type="protein sequence ID" value="GEK14260.1"/>
    <property type="molecule type" value="Genomic_DNA"/>
</dbReference>
<sequence>MLYKNIYLHQLKDQDISNLVHPRLTKKYLNKLKIKKSNHEKNLIIIHFLPKKDGVLDPSNKIKLDIPFSIRSYLRLLINNKKTITHHPFIYNKNLIYPSLLNNPKNYLSYTKESKNENFYITKKKTITDIINKIIDDNIVQDFINQPSGKCFDSAKRIGDILKSYGIKEENIKYRLCQITRPGMTWLDVNRDNNENHMAVLLIHENSTYIFDPTIIQFIGIKDPFFGTESSWIEAMKPAWNGYVIKKAVQYIDYNTFNGADNASIMYRINFDEMAEKGGIFINYPEWYKKHNKKYNKKNKSLFSCLKSKVKE</sequence>
<feature type="domain" description="Tox-PLDMTX" evidence="1">
    <location>
        <begin position="147"/>
        <end position="288"/>
    </location>
</feature>
<dbReference type="Pfam" id="PF15645">
    <property type="entry name" value="Tox-PLDMTX"/>
    <property type="match status" value="1"/>
</dbReference>
<dbReference type="EMBL" id="WOBN01000024">
    <property type="protein sequence ID" value="MUK50576.1"/>
    <property type="molecule type" value="Genomic_DNA"/>
</dbReference>
<proteinExistence type="predicted"/>
<evidence type="ECO:0000313" key="5">
    <source>
        <dbReference type="Proteomes" id="UP000448038"/>
    </source>
</evidence>
<gene>
    <name evidence="2" type="ORF">AFI02nite_22960</name>
    <name evidence="3" type="ORF">GNP88_15595</name>
</gene>
<evidence type="ECO:0000313" key="3">
    <source>
        <dbReference type="EMBL" id="MUK50576.1"/>
    </source>
</evidence>